<evidence type="ECO:0000256" key="9">
    <source>
        <dbReference type="SAM" id="Phobius"/>
    </source>
</evidence>
<keyword evidence="7 9" id="KW-1133">Transmembrane helix</keyword>
<organism evidence="12 13">
    <name type="scientific">Rhizoclosmatium globosum</name>
    <dbReference type="NCBI Taxonomy" id="329046"/>
    <lineage>
        <taxon>Eukaryota</taxon>
        <taxon>Fungi</taxon>
        <taxon>Fungi incertae sedis</taxon>
        <taxon>Chytridiomycota</taxon>
        <taxon>Chytridiomycota incertae sedis</taxon>
        <taxon>Chytridiomycetes</taxon>
        <taxon>Chytridiales</taxon>
        <taxon>Chytriomycetaceae</taxon>
        <taxon>Rhizoclosmatium</taxon>
    </lineage>
</organism>
<keyword evidence="4" id="KW-0677">Repeat</keyword>
<dbReference type="SUPFAM" id="SSF90123">
    <property type="entry name" value="ABC transporter transmembrane region"/>
    <property type="match status" value="1"/>
</dbReference>
<dbReference type="GO" id="GO:0140359">
    <property type="term" value="F:ABC-type transporter activity"/>
    <property type="evidence" value="ECO:0007669"/>
    <property type="project" value="InterPro"/>
</dbReference>
<dbReference type="PANTHER" id="PTHR24223:SF443">
    <property type="entry name" value="MULTIDRUG-RESISTANCE LIKE PROTEIN 1, ISOFORM I"/>
    <property type="match status" value="1"/>
</dbReference>
<dbReference type="CDD" id="cd18579">
    <property type="entry name" value="ABC_6TM_ABCC_D1"/>
    <property type="match status" value="1"/>
</dbReference>
<feature type="transmembrane region" description="Helical" evidence="9">
    <location>
        <begin position="205"/>
        <end position="225"/>
    </location>
</feature>
<evidence type="ECO:0000313" key="13">
    <source>
        <dbReference type="Proteomes" id="UP000193642"/>
    </source>
</evidence>
<keyword evidence="3 9" id="KW-0812">Transmembrane</keyword>
<keyword evidence="13" id="KW-1185">Reference proteome</keyword>
<evidence type="ECO:0000256" key="2">
    <source>
        <dbReference type="ARBA" id="ARBA00022448"/>
    </source>
</evidence>
<dbReference type="GO" id="GO:0016887">
    <property type="term" value="F:ATP hydrolysis activity"/>
    <property type="evidence" value="ECO:0007669"/>
    <property type="project" value="InterPro"/>
</dbReference>
<evidence type="ECO:0000256" key="8">
    <source>
        <dbReference type="ARBA" id="ARBA00023136"/>
    </source>
</evidence>
<dbReference type="PROSITE" id="PS50893">
    <property type="entry name" value="ABC_TRANSPORTER_2"/>
    <property type="match status" value="1"/>
</dbReference>
<evidence type="ECO:0000256" key="6">
    <source>
        <dbReference type="ARBA" id="ARBA00022840"/>
    </source>
</evidence>
<dbReference type="SMART" id="SM00382">
    <property type="entry name" value="AAA"/>
    <property type="match status" value="1"/>
</dbReference>
<dbReference type="OrthoDB" id="6500128at2759"/>
<keyword evidence="6" id="KW-0067">ATP-binding</keyword>
<feature type="domain" description="ABC transporter" evidence="10">
    <location>
        <begin position="408"/>
        <end position="579"/>
    </location>
</feature>
<evidence type="ECO:0000256" key="3">
    <source>
        <dbReference type="ARBA" id="ARBA00022692"/>
    </source>
</evidence>
<dbReference type="InterPro" id="IPR003439">
    <property type="entry name" value="ABC_transporter-like_ATP-bd"/>
</dbReference>
<evidence type="ECO:0000256" key="5">
    <source>
        <dbReference type="ARBA" id="ARBA00022741"/>
    </source>
</evidence>
<evidence type="ECO:0000256" key="7">
    <source>
        <dbReference type="ARBA" id="ARBA00022989"/>
    </source>
</evidence>
<dbReference type="EMBL" id="MCGO01000036">
    <property type="protein sequence ID" value="ORY40166.1"/>
    <property type="molecule type" value="Genomic_DNA"/>
</dbReference>
<dbReference type="InterPro" id="IPR017871">
    <property type="entry name" value="ABC_transporter-like_CS"/>
</dbReference>
<accession>A0A1Y2BZL4</accession>
<dbReference type="SUPFAM" id="SSF52540">
    <property type="entry name" value="P-loop containing nucleoside triphosphate hydrolases"/>
    <property type="match status" value="1"/>
</dbReference>
<feature type="transmembrane region" description="Helical" evidence="9">
    <location>
        <begin position="327"/>
        <end position="352"/>
    </location>
</feature>
<feature type="domain" description="ABC transmembrane type-1" evidence="11">
    <location>
        <begin position="88"/>
        <end position="347"/>
    </location>
</feature>
<keyword evidence="5" id="KW-0547">Nucleotide-binding</keyword>
<feature type="transmembrane region" description="Helical" evidence="9">
    <location>
        <begin position="286"/>
        <end position="307"/>
    </location>
</feature>
<comment type="caution">
    <text evidence="12">The sequence shown here is derived from an EMBL/GenBank/DDBJ whole genome shotgun (WGS) entry which is preliminary data.</text>
</comment>
<dbReference type="PROSITE" id="PS50929">
    <property type="entry name" value="ABC_TM1F"/>
    <property type="match status" value="1"/>
</dbReference>
<keyword evidence="12" id="KW-0378">Hydrolase</keyword>
<reference evidence="12 13" key="1">
    <citation type="submission" date="2016-07" db="EMBL/GenBank/DDBJ databases">
        <title>Pervasive Adenine N6-methylation of Active Genes in Fungi.</title>
        <authorList>
            <consortium name="DOE Joint Genome Institute"/>
            <person name="Mondo S.J."/>
            <person name="Dannebaum R.O."/>
            <person name="Kuo R.C."/>
            <person name="Labutti K."/>
            <person name="Haridas S."/>
            <person name="Kuo A."/>
            <person name="Salamov A."/>
            <person name="Ahrendt S.R."/>
            <person name="Lipzen A."/>
            <person name="Sullivan W."/>
            <person name="Andreopoulos W.B."/>
            <person name="Clum A."/>
            <person name="Lindquist E."/>
            <person name="Daum C."/>
            <person name="Ramamoorthy G.K."/>
            <person name="Gryganskyi A."/>
            <person name="Culley D."/>
            <person name="Magnuson J.K."/>
            <person name="James T.Y."/>
            <person name="O'Malley M.A."/>
            <person name="Stajich J.E."/>
            <person name="Spatafora J.W."/>
            <person name="Visel A."/>
            <person name="Grigoriev I.V."/>
        </authorList>
    </citation>
    <scope>NUCLEOTIDE SEQUENCE [LARGE SCALE GENOMIC DNA]</scope>
    <source>
        <strain evidence="12 13">JEL800</strain>
    </source>
</reference>
<evidence type="ECO:0000256" key="4">
    <source>
        <dbReference type="ARBA" id="ARBA00022737"/>
    </source>
</evidence>
<evidence type="ECO:0000313" key="12">
    <source>
        <dbReference type="EMBL" id="ORY40166.1"/>
    </source>
</evidence>
<dbReference type="InterPro" id="IPR027417">
    <property type="entry name" value="P-loop_NTPase"/>
</dbReference>
<gene>
    <name evidence="12" type="ORF">BCR33DRAFT_787711</name>
</gene>
<dbReference type="Pfam" id="PF00664">
    <property type="entry name" value="ABC_membrane"/>
    <property type="match status" value="1"/>
</dbReference>
<evidence type="ECO:0000259" key="11">
    <source>
        <dbReference type="PROSITE" id="PS50929"/>
    </source>
</evidence>
<dbReference type="Proteomes" id="UP000193642">
    <property type="component" value="Unassembled WGS sequence"/>
</dbReference>
<keyword evidence="2" id="KW-0813">Transport</keyword>
<dbReference type="InterPro" id="IPR036640">
    <property type="entry name" value="ABC1_TM_sf"/>
</dbReference>
<evidence type="ECO:0000256" key="1">
    <source>
        <dbReference type="ARBA" id="ARBA00004128"/>
    </source>
</evidence>
<dbReference type="InterPro" id="IPR011527">
    <property type="entry name" value="ABC1_TM_dom"/>
</dbReference>
<comment type="subcellular location">
    <subcellularLocation>
        <location evidence="1">Vacuole membrane</location>
        <topology evidence="1">Multi-pass membrane protein</topology>
    </subcellularLocation>
</comment>
<dbReference type="InterPro" id="IPR050173">
    <property type="entry name" value="ABC_transporter_C-like"/>
</dbReference>
<proteinExistence type="predicted"/>
<sequence length="580" mass="62695">MVAAGSKAAAGLDAKDQIEWNAFSFATISWIFPLLRKGYSKPLEEDDLPALATKDSAVVSSHWLDDFTEHCVAARSRNETHLNPSSALSFLMSLALYKLILQNGYALAFLFFGIQIVTTFCTNMAASNTMITSLRLQAAMITAVYRKALRLGSQSRREYPAGRINTFIATDIPKIGLFMQVINTSWSIPIQVAVSLYFVSTLLKIATVIAAGVFVGCAGLLFLIMPPLRKAFLNYDLALDHRTTQLREFLYGIKAVKYHALEDEMEKRIQADREDQITALYGMAKYLVLLFIVILLQQSFTTPMAILTYDLLGGNMDPAVVFTAYSLLQTLMAISPQLFGIVSGITTTSVAYKRIQTFLQAEEVSPDEITSHQPISSSSKAILLENACFTWESAKDKVEAAPSPPTSKGDEEITLKDTDSDIFTLTSINLQIPHGSLVAVVGATGSGKSSLLAALASQMRKTSGTAVLYSTQLAYCPQEPWILSGTIQDNITLLSPSVTPSHIDTAIAACALAKDLASFPAGVNTQIGEKGINLSGGQKARIALARAIASDADLVLLDDPLSALDAHVGKEVFEQAVQGP</sequence>
<dbReference type="GO" id="GO:0000329">
    <property type="term" value="C:fungal-type vacuole membrane"/>
    <property type="evidence" value="ECO:0007669"/>
    <property type="project" value="UniProtKB-ARBA"/>
</dbReference>
<dbReference type="AlphaFoldDB" id="A0A1Y2BZL4"/>
<dbReference type="PANTHER" id="PTHR24223">
    <property type="entry name" value="ATP-BINDING CASSETTE SUB-FAMILY C"/>
    <property type="match status" value="1"/>
</dbReference>
<keyword evidence="8 9" id="KW-0472">Membrane</keyword>
<dbReference type="STRING" id="329046.A0A1Y2BZL4"/>
<dbReference type="Gene3D" id="3.40.50.300">
    <property type="entry name" value="P-loop containing nucleotide triphosphate hydrolases"/>
    <property type="match status" value="1"/>
</dbReference>
<dbReference type="PROSITE" id="PS00211">
    <property type="entry name" value="ABC_TRANSPORTER_1"/>
    <property type="match status" value="1"/>
</dbReference>
<protein>
    <submittedName>
        <fullName evidence="12">p-loop containing nucleoside triphosphate hydrolase protein</fullName>
    </submittedName>
</protein>
<evidence type="ECO:0000259" key="10">
    <source>
        <dbReference type="PROSITE" id="PS50893"/>
    </source>
</evidence>
<feature type="transmembrane region" description="Helical" evidence="9">
    <location>
        <begin position="106"/>
        <end position="126"/>
    </location>
</feature>
<dbReference type="Gene3D" id="1.20.1560.10">
    <property type="entry name" value="ABC transporter type 1, transmembrane domain"/>
    <property type="match status" value="1"/>
</dbReference>
<dbReference type="GO" id="GO:0005524">
    <property type="term" value="F:ATP binding"/>
    <property type="evidence" value="ECO:0007669"/>
    <property type="project" value="UniProtKB-KW"/>
</dbReference>
<dbReference type="Pfam" id="PF00005">
    <property type="entry name" value="ABC_tran"/>
    <property type="match status" value="1"/>
</dbReference>
<dbReference type="InterPro" id="IPR044746">
    <property type="entry name" value="ABCC_6TM_D1"/>
</dbReference>
<dbReference type="InterPro" id="IPR003593">
    <property type="entry name" value="AAA+_ATPase"/>
</dbReference>
<name>A0A1Y2BZL4_9FUNG</name>